<keyword evidence="7" id="KW-1185">Reference proteome</keyword>
<dbReference type="InterPro" id="IPR001179">
    <property type="entry name" value="PPIase_FKBP_dom"/>
</dbReference>
<keyword evidence="2 3" id="KW-0697">Rotamase</keyword>
<dbReference type="Pfam" id="PF00254">
    <property type="entry name" value="FKBP_C"/>
    <property type="match status" value="1"/>
</dbReference>
<dbReference type="PROSITE" id="PS50059">
    <property type="entry name" value="FKBP_PPIASE"/>
    <property type="match status" value="1"/>
</dbReference>
<sequence length="182" mass="20824">MIRTLLLLSIVLFWGCGETEPRKPIQVKSGSFYENSIERSKKLLQQEEQLILAFIQRDSMNSYSISNNGFWYKYETKNETSDYELKTDDEVLLTYTLMSFNNDTLYSSDNIGIVQHAIDKSQLFPGLRNAVKLLKEGEKATFLFPSSQAYGYKGDDNKIGPKTPIISSLELLKILNKKDSLN</sequence>
<evidence type="ECO:0000256" key="2">
    <source>
        <dbReference type="ARBA" id="ARBA00023110"/>
    </source>
</evidence>
<evidence type="ECO:0000256" key="1">
    <source>
        <dbReference type="ARBA" id="ARBA00000971"/>
    </source>
</evidence>
<evidence type="ECO:0000256" key="3">
    <source>
        <dbReference type="PROSITE-ProRule" id="PRU00277"/>
    </source>
</evidence>
<name>A0ABU3BKQ3_9FLAO</name>
<dbReference type="EC" id="5.2.1.8" evidence="4"/>
<comment type="caution">
    <text evidence="6">The sequence shown here is derived from an EMBL/GenBank/DDBJ whole genome shotgun (WGS) entry which is preliminary data.</text>
</comment>
<gene>
    <name evidence="6" type="primary">gldI</name>
    <name evidence="6" type="ORF">RM520_13975</name>
</gene>
<feature type="domain" description="PPIase FKBP-type" evidence="5">
    <location>
        <begin position="88"/>
        <end position="175"/>
    </location>
</feature>
<reference evidence="6 7" key="1">
    <citation type="submission" date="2023-09" db="EMBL/GenBank/DDBJ databases">
        <authorList>
            <person name="Rey-Velasco X."/>
        </authorList>
    </citation>
    <scope>NUCLEOTIDE SEQUENCE [LARGE SCALE GENOMIC DNA]</scope>
    <source>
        <strain evidence="6 7">P007</strain>
    </source>
</reference>
<comment type="catalytic activity">
    <reaction evidence="1 3 4">
        <text>[protein]-peptidylproline (omega=180) = [protein]-peptidylproline (omega=0)</text>
        <dbReference type="Rhea" id="RHEA:16237"/>
        <dbReference type="Rhea" id="RHEA-COMP:10747"/>
        <dbReference type="Rhea" id="RHEA-COMP:10748"/>
        <dbReference type="ChEBI" id="CHEBI:83833"/>
        <dbReference type="ChEBI" id="CHEBI:83834"/>
        <dbReference type="EC" id="5.2.1.8"/>
    </reaction>
</comment>
<dbReference type="Gene3D" id="3.10.50.40">
    <property type="match status" value="1"/>
</dbReference>
<dbReference type="EMBL" id="JAVRHU010000005">
    <property type="protein sequence ID" value="MDT0622733.1"/>
    <property type="molecule type" value="Genomic_DNA"/>
</dbReference>
<organism evidence="6 7">
    <name type="scientific">Croceitalea vernalis</name>
    <dbReference type="NCBI Taxonomy" id="3075599"/>
    <lineage>
        <taxon>Bacteria</taxon>
        <taxon>Pseudomonadati</taxon>
        <taxon>Bacteroidota</taxon>
        <taxon>Flavobacteriia</taxon>
        <taxon>Flavobacteriales</taxon>
        <taxon>Flavobacteriaceae</taxon>
        <taxon>Croceitalea</taxon>
    </lineage>
</organism>
<dbReference type="SUPFAM" id="SSF54534">
    <property type="entry name" value="FKBP-like"/>
    <property type="match status" value="1"/>
</dbReference>
<dbReference type="InterPro" id="IPR019869">
    <property type="entry name" value="Motility-assoc_PPIase_GldI"/>
</dbReference>
<accession>A0ABU3BKQ3</accession>
<evidence type="ECO:0000256" key="4">
    <source>
        <dbReference type="RuleBase" id="RU003915"/>
    </source>
</evidence>
<evidence type="ECO:0000259" key="5">
    <source>
        <dbReference type="PROSITE" id="PS50059"/>
    </source>
</evidence>
<proteinExistence type="inferred from homology"/>
<protein>
    <recommendedName>
        <fullName evidence="4">Peptidyl-prolyl cis-trans isomerase</fullName>
        <ecNumber evidence="4">5.2.1.8</ecNumber>
    </recommendedName>
</protein>
<dbReference type="RefSeq" id="WP_311388412.1">
    <property type="nucleotide sequence ID" value="NZ_JAVRHU010000005.1"/>
</dbReference>
<dbReference type="NCBIfam" id="TIGR03516">
    <property type="entry name" value="ppisom_GldI"/>
    <property type="match status" value="1"/>
</dbReference>
<evidence type="ECO:0000313" key="7">
    <source>
        <dbReference type="Proteomes" id="UP001250662"/>
    </source>
</evidence>
<comment type="similarity">
    <text evidence="4">Belongs to the FKBP-type PPIase family.</text>
</comment>
<dbReference type="InterPro" id="IPR046357">
    <property type="entry name" value="PPIase_dom_sf"/>
</dbReference>
<keyword evidence="3 4" id="KW-0413">Isomerase</keyword>
<evidence type="ECO:0000313" key="6">
    <source>
        <dbReference type="EMBL" id="MDT0622733.1"/>
    </source>
</evidence>
<dbReference type="Proteomes" id="UP001250662">
    <property type="component" value="Unassembled WGS sequence"/>
</dbReference>